<keyword evidence="3" id="KW-0695">RNA-directed DNA polymerase</keyword>
<dbReference type="GO" id="GO:0003964">
    <property type="term" value="F:RNA-directed DNA polymerase activity"/>
    <property type="evidence" value="ECO:0007669"/>
    <property type="project" value="UniProtKB-KW"/>
</dbReference>
<dbReference type="InterPro" id="IPR005135">
    <property type="entry name" value="Endo/exonuclease/phosphatase"/>
</dbReference>
<dbReference type="InterPro" id="IPR036691">
    <property type="entry name" value="Endo/exonu/phosph_ase_sf"/>
</dbReference>
<dbReference type="Proteomes" id="UP000036403">
    <property type="component" value="Unassembled WGS sequence"/>
</dbReference>
<keyword evidence="1" id="KW-0862">Zinc</keyword>
<dbReference type="Pfam" id="PF00098">
    <property type="entry name" value="zf-CCHC"/>
    <property type="match status" value="1"/>
</dbReference>
<dbReference type="Pfam" id="PF14529">
    <property type="entry name" value="Exo_endo_phos_2"/>
    <property type="match status" value="1"/>
</dbReference>
<reference evidence="3 4" key="1">
    <citation type="submission" date="2015-04" db="EMBL/GenBank/DDBJ databases">
        <title>Lasius niger genome sequencing.</title>
        <authorList>
            <person name="Konorov E.A."/>
            <person name="Nikitin M.A."/>
            <person name="Kirill M.V."/>
            <person name="Chang P."/>
        </authorList>
    </citation>
    <scope>NUCLEOTIDE SEQUENCE [LARGE SCALE GENOMIC DNA]</scope>
    <source>
        <tissue evidence="3">Whole</tissue>
    </source>
</reference>
<keyword evidence="4" id="KW-1185">Reference proteome</keyword>
<sequence length="231" mass="26149">MFSCAITSIRFHLRLDYDTYDQCYKCWKFGHIKGTCKSTDDFSRACFNCENYGHVVKDCLANPHCVLCEKSGRNSNHRLGSNLCESKKAHSQGQSDRRTDTEDMEIDDVLQCNTNHSWPAQDLLAQCMIEKDIGVCAVAEPRHVPNSPFWFASKDGKAAWTWRLEGLSRTCALIAKGNCFVAIKYNNFHLISCYISPNVPLDEFLDELGDIVRITGKRTIICGDFNSKSVL</sequence>
<dbReference type="AlphaFoldDB" id="A0A0J7L0E5"/>
<dbReference type="GO" id="GO:0008270">
    <property type="term" value="F:zinc ion binding"/>
    <property type="evidence" value="ECO:0007669"/>
    <property type="project" value="UniProtKB-KW"/>
</dbReference>
<gene>
    <name evidence="3" type="ORF">RF55_3662</name>
</gene>
<dbReference type="PaxDb" id="67767-A0A0J7L0E5"/>
<evidence type="ECO:0000259" key="2">
    <source>
        <dbReference type="PROSITE" id="PS50158"/>
    </source>
</evidence>
<dbReference type="Gene3D" id="4.10.60.10">
    <property type="entry name" value="Zinc finger, CCHC-type"/>
    <property type="match status" value="1"/>
</dbReference>
<name>A0A0J7L0E5_LASNI</name>
<feature type="domain" description="CCHC-type" evidence="2">
    <location>
        <begin position="46"/>
        <end position="59"/>
    </location>
</feature>
<dbReference type="GO" id="GO:0003676">
    <property type="term" value="F:nucleic acid binding"/>
    <property type="evidence" value="ECO:0007669"/>
    <property type="project" value="InterPro"/>
</dbReference>
<dbReference type="InterPro" id="IPR036875">
    <property type="entry name" value="Znf_CCHC_sf"/>
</dbReference>
<keyword evidence="1" id="KW-0479">Metal-binding</keyword>
<protein>
    <submittedName>
        <fullName evidence="3">Reverse transcriptase</fullName>
    </submittedName>
</protein>
<evidence type="ECO:0000313" key="3">
    <source>
        <dbReference type="EMBL" id="KMQ96081.1"/>
    </source>
</evidence>
<evidence type="ECO:0000313" key="4">
    <source>
        <dbReference type="Proteomes" id="UP000036403"/>
    </source>
</evidence>
<keyword evidence="3" id="KW-0808">Transferase</keyword>
<dbReference type="EMBL" id="LBMM01001564">
    <property type="protein sequence ID" value="KMQ96081.1"/>
    <property type="molecule type" value="Genomic_DNA"/>
</dbReference>
<dbReference type="PROSITE" id="PS50158">
    <property type="entry name" value="ZF_CCHC"/>
    <property type="match status" value="1"/>
</dbReference>
<keyword evidence="3" id="KW-0548">Nucleotidyltransferase</keyword>
<organism evidence="3 4">
    <name type="scientific">Lasius niger</name>
    <name type="common">Black garden ant</name>
    <dbReference type="NCBI Taxonomy" id="67767"/>
    <lineage>
        <taxon>Eukaryota</taxon>
        <taxon>Metazoa</taxon>
        <taxon>Ecdysozoa</taxon>
        <taxon>Arthropoda</taxon>
        <taxon>Hexapoda</taxon>
        <taxon>Insecta</taxon>
        <taxon>Pterygota</taxon>
        <taxon>Neoptera</taxon>
        <taxon>Endopterygota</taxon>
        <taxon>Hymenoptera</taxon>
        <taxon>Apocrita</taxon>
        <taxon>Aculeata</taxon>
        <taxon>Formicoidea</taxon>
        <taxon>Formicidae</taxon>
        <taxon>Formicinae</taxon>
        <taxon>Lasius</taxon>
        <taxon>Lasius</taxon>
    </lineage>
</organism>
<dbReference type="SMART" id="SM00343">
    <property type="entry name" value="ZnF_C2HC"/>
    <property type="match status" value="2"/>
</dbReference>
<dbReference type="SUPFAM" id="SSF56219">
    <property type="entry name" value="DNase I-like"/>
    <property type="match status" value="1"/>
</dbReference>
<comment type="caution">
    <text evidence="3">The sequence shown here is derived from an EMBL/GenBank/DDBJ whole genome shotgun (WGS) entry which is preliminary data.</text>
</comment>
<keyword evidence="1" id="KW-0863">Zinc-finger</keyword>
<dbReference type="SUPFAM" id="SSF57756">
    <property type="entry name" value="Retrovirus zinc finger-like domains"/>
    <property type="match status" value="1"/>
</dbReference>
<dbReference type="Gene3D" id="3.60.10.10">
    <property type="entry name" value="Endonuclease/exonuclease/phosphatase"/>
    <property type="match status" value="1"/>
</dbReference>
<dbReference type="OrthoDB" id="7554057at2759"/>
<dbReference type="InterPro" id="IPR001878">
    <property type="entry name" value="Znf_CCHC"/>
</dbReference>
<evidence type="ECO:0000256" key="1">
    <source>
        <dbReference type="PROSITE-ProRule" id="PRU00047"/>
    </source>
</evidence>
<proteinExistence type="predicted"/>
<accession>A0A0J7L0E5</accession>